<dbReference type="RefSeq" id="WP_148593359.1">
    <property type="nucleotide sequence ID" value="NZ_CP042997.1"/>
</dbReference>
<feature type="domain" description="Enoyl reductase (ER)" evidence="1">
    <location>
        <begin position="11"/>
        <end position="333"/>
    </location>
</feature>
<dbReference type="Gene3D" id="3.90.180.10">
    <property type="entry name" value="Medium-chain alcohol dehydrogenases, catalytic domain"/>
    <property type="match status" value="1"/>
</dbReference>
<dbReference type="InterPro" id="IPR013154">
    <property type="entry name" value="ADH-like_N"/>
</dbReference>
<dbReference type="SUPFAM" id="SSF51735">
    <property type="entry name" value="NAD(P)-binding Rossmann-fold domains"/>
    <property type="match status" value="1"/>
</dbReference>
<dbReference type="GO" id="GO:0004022">
    <property type="term" value="F:alcohol dehydrogenase (NAD+) activity"/>
    <property type="evidence" value="ECO:0007669"/>
    <property type="project" value="UniProtKB-EC"/>
</dbReference>
<proteinExistence type="predicted"/>
<accession>A0A5B9VZQ3</accession>
<dbReference type="SUPFAM" id="SSF50129">
    <property type="entry name" value="GroES-like"/>
    <property type="match status" value="1"/>
</dbReference>
<evidence type="ECO:0000313" key="3">
    <source>
        <dbReference type="Proteomes" id="UP000324233"/>
    </source>
</evidence>
<dbReference type="OrthoDB" id="9787435at2"/>
<evidence type="ECO:0000259" key="1">
    <source>
        <dbReference type="SMART" id="SM00829"/>
    </source>
</evidence>
<dbReference type="InterPro" id="IPR011032">
    <property type="entry name" value="GroES-like_sf"/>
</dbReference>
<organism evidence="2 3">
    <name type="scientific">Aquisphaera giovannonii</name>
    <dbReference type="NCBI Taxonomy" id="406548"/>
    <lineage>
        <taxon>Bacteria</taxon>
        <taxon>Pseudomonadati</taxon>
        <taxon>Planctomycetota</taxon>
        <taxon>Planctomycetia</taxon>
        <taxon>Isosphaerales</taxon>
        <taxon>Isosphaeraceae</taxon>
        <taxon>Aquisphaera</taxon>
    </lineage>
</organism>
<keyword evidence="3" id="KW-1185">Reference proteome</keyword>
<dbReference type="InterPro" id="IPR013149">
    <property type="entry name" value="ADH-like_C"/>
</dbReference>
<dbReference type="Pfam" id="PF08240">
    <property type="entry name" value="ADH_N"/>
    <property type="match status" value="1"/>
</dbReference>
<dbReference type="EC" id="1.1.1.1" evidence="2"/>
<dbReference type="Gene3D" id="3.40.50.720">
    <property type="entry name" value="NAD(P)-binding Rossmann-like Domain"/>
    <property type="match status" value="1"/>
</dbReference>
<dbReference type="InterPro" id="IPR052711">
    <property type="entry name" value="Zinc_ADH-like"/>
</dbReference>
<dbReference type="SMART" id="SM00829">
    <property type="entry name" value="PKS_ER"/>
    <property type="match status" value="1"/>
</dbReference>
<dbReference type="Proteomes" id="UP000324233">
    <property type="component" value="Chromosome"/>
</dbReference>
<reference evidence="2 3" key="1">
    <citation type="submission" date="2019-08" db="EMBL/GenBank/DDBJ databases">
        <title>Deep-cultivation of Planctomycetes and their phenomic and genomic characterization uncovers novel biology.</title>
        <authorList>
            <person name="Wiegand S."/>
            <person name="Jogler M."/>
            <person name="Boedeker C."/>
            <person name="Pinto D."/>
            <person name="Vollmers J."/>
            <person name="Rivas-Marin E."/>
            <person name="Kohn T."/>
            <person name="Peeters S.H."/>
            <person name="Heuer A."/>
            <person name="Rast P."/>
            <person name="Oberbeckmann S."/>
            <person name="Bunk B."/>
            <person name="Jeske O."/>
            <person name="Meyerdierks A."/>
            <person name="Storesund J.E."/>
            <person name="Kallscheuer N."/>
            <person name="Luecker S."/>
            <person name="Lage O.M."/>
            <person name="Pohl T."/>
            <person name="Merkel B.J."/>
            <person name="Hornburger P."/>
            <person name="Mueller R.-W."/>
            <person name="Bruemmer F."/>
            <person name="Labrenz M."/>
            <person name="Spormann A.M."/>
            <person name="Op den Camp H."/>
            <person name="Overmann J."/>
            <person name="Amann R."/>
            <person name="Jetten M.S.M."/>
            <person name="Mascher T."/>
            <person name="Medema M.H."/>
            <person name="Devos D.P."/>
            <person name="Kaster A.-K."/>
            <person name="Ovreas L."/>
            <person name="Rohde M."/>
            <person name="Galperin M.Y."/>
            <person name="Jogler C."/>
        </authorList>
    </citation>
    <scope>NUCLEOTIDE SEQUENCE [LARGE SCALE GENOMIC DNA]</scope>
    <source>
        <strain evidence="2 3">OJF2</strain>
    </source>
</reference>
<dbReference type="PANTHER" id="PTHR45033:SF2">
    <property type="entry name" value="ZINC-TYPE ALCOHOL DEHYDROGENASE-LIKE PROTEIN C1773.06C"/>
    <property type="match status" value="1"/>
</dbReference>
<dbReference type="CDD" id="cd08276">
    <property type="entry name" value="MDR7"/>
    <property type="match status" value="1"/>
</dbReference>
<gene>
    <name evidence="2" type="primary">adhT_2</name>
    <name evidence="2" type="ORF">OJF2_19710</name>
</gene>
<protein>
    <submittedName>
        <fullName evidence="2">Alcohol dehydrogenase</fullName>
        <ecNumber evidence="2">1.1.1.1</ecNumber>
    </submittedName>
</protein>
<dbReference type="KEGG" id="agv:OJF2_19710"/>
<dbReference type="PANTHER" id="PTHR45033">
    <property type="match status" value="1"/>
</dbReference>
<dbReference type="EMBL" id="CP042997">
    <property type="protein sequence ID" value="QEH33469.1"/>
    <property type="molecule type" value="Genomic_DNA"/>
</dbReference>
<dbReference type="InterPro" id="IPR036291">
    <property type="entry name" value="NAD(P)-bd_dom_sf"/>
</dbReference>
<sequence length="336" mass="35300">MRAFRLHAFDGPDGYRLEERPSPSPGHGEVVVRMKAASLNYRDLLISKGLYNPKLPLPQVPLSDGAGEVAAVGLGVTRFKLGDRVSANFMAGWIEGPIDAAKGRTALGGEAGGVLAEEVVLPEAALVRIPDHLGFEEAATLPCAALTAWHALFPSGRVKPGDAVLTQGSGGVSVFAIQFASLAGARVIATSSSDTKLSRLKDLGASELINYKTTPDWDRRARELTGGAGVDHVIEVGGAGTLPKSLRAVRVGGHVALIGVLSGLGEVNPMGILMNSIRVHGIYVGSRDMFEAMNRAISAASLRPVIDRVFPFEDAASALRHLETGSHLGKVVIRIP</sequence>
<dbReference type="InterPro" id="IPR020843">
    <property type="entry name" value="ER"/>
</dbReference>
<name>A0A5B9VZQ3_9BACT</name>
<evidence type="ECO:0000313" key="2">
    <source>
        <dbReference type="EMBL" id="QEH33469.1"/>
    </source>
</evidence>
<dbReference type="AlphaFoldDB" id="A0A5B9VZQ3"/>
<dbReference type="Pfam" id="PF00107">
    <property type="entry name" value="ADH_zinc_N"/>
    <property type="match status" value="1"/>
</dbReference>
<keyword evidence="2" id="KW-0560">Oxidoreductase</keyword>